<dbReference type="InterPro" id="IPR028973">
    <property type="entry name" value="PhnB-like"/>
</dbReference>
<proteinExistence type="predicted"/>
<dbReference type="Pfam" id="PF06983">
    <property type="entry name" value="3-dmu-9_3-mt"/>
    <property type="match status" value="2"/>
</dbReference>
<organism evidence="2 3">
    <name type="scientific">Dyadobacter beijingensis</name>
    <dbReference type="NCBI Taxonomy" id="365489"/>
    <lineage>
        <taxon>Bacteria</taxon>
        <taxon>Pseudomonadati</taxon>
        <taxon>Bacteroidota</taxon>
        <taxon>Cytophagia</taxon>
        <taxon>Cytophagales</taxon>
        <taxon>Spirosomataceae</taxon>
        <taxon>Dyadobacter</taxon>
    </lineage>
</organism>
<accession>A0ABQ2IIW5</accession>
<reference evidence="3" key="1">
    <citation type="journal article" date="2019" name="Int. J. Syst. Evol. Microbiol.">
        <title>The Global Catalogue of Microorganisms (GCM) 10K type strain sequencing project: providing services to taxonomists for standard genome sequencing and annotation.</title>
        <authorList>
            <consortium name="The Broad Institute Genomics Platform"/>
            <consortium name="The Broad Institute Genome Sequencing Center for Infectious Disease"/>
            <person name="Wu L."/>
            <person name="Ma J."/>
        </authorList>
    </citation>
    <scope>NUCLEOTIDE SEQUENCE [LARGE SCALE GENOMIC DNA]</scope>
    <source>
        <strain evidence="3">CGMCC 1.6375</strain>
    </source>
</reference>
<dbReference type="PANTHER" id="PTHR33990">
    <property type="entry name" value="PROTEIN YJDN-RELATED"/>
    <property type="match status" value="1"/>
</dbReference>
<gene>
    <name evidence="2" type="ORF">GCM10010967_55020</name>
</gene>
<evidence type="ECO:0000313" key="3">
    <source>
        <dbReference type="Proteomes" id="UP000632339"/>
    </source>
</evidence>
<dbReference type="CDD" id="cd06588">
    <property type="entry name" value="PhnB_like"/>
    <property type="match status" value="2"/>
</dbReference>
<feature type="domain" description="PhnB-like" evidence="1">
    <location>
        <begin position="4"/>
        <end position="138"/>
    </location>
</feature>
<dbReference type="Gene3D" id="3.30.720.100">
    <property type="match status" value="1"/>
</dbReference>
<dbReference type="EMBL" id="BMLI01000004">
    <property type="protein sequence ID" value="GGN12054.1"/>
    <property type="molecule type" value="Genomic_DNA"/>
</dbReference>
<dbReference type="SUPFAM" id="SSF54593">
    <property type="entry name" value="Glyoxalase/Bleomycin resistance protein/Dihydroxybiphenyl dioxygenase"/>
    <property type="match status" value="2"/>
</dbReference>
<name>A0ABQ2IIW5_9BACT</name>
<evidence type="ECO:0000259" key="1">
    <source>
        <dbReference type="Pfam" id="PF06983"/>
    </source>
</evidence>
<dbReference type="Gene3D" id="3.10.180.10">
    <property type="entry name" value="2,3-Dihydroxybiphenyl 1,2-Dioxygenase, domain 1"/>
    <property type="match status" value="1"/>
</dbReference>
<sequence length="310" mass="35006">MVMQKVVPHLWFDKEAVEAAEFYASVFPESRMTGKMRFEDTPSGDGDLVLLEIWNQKFWAISAGPLFKFNPSISFMVNFDPLFFGSSDNPAQAAREKLDEVWNALADGGSVLMPIDKYPFSERYGWVADKYGVSWQLILTNPEGEPRPSIVPSFLFVGAQCGRAEEAINLYTSVFENSKIGNIHRYPEGPGPDKAGTVMYGDFRVDDSWFVAMDSAHEHKFEFNEAVSLLVNCEDQQEIDELTRQLSAEPESEQCGWIKDKFGVSWQLSPTVLEDMFVNGTQDQFSRVTKALMPMKKIDIATLEKVFAEA</sequence>
<dbReference type="InterPro" id="IPR029068">
    <property type="entry name" value="Glyas_Bleomycin-R_OHBP_Dase"/>
</dbReference>
<keyword evidence="3" id="KW-1185">Reference proteome</keyword>
<comment type="caution">
    <text evidence="2">The sequence shown here is derived from an EMBL/GenBank/DDBJ whole genome shotgun (WGS) entry which is preliminary data.</text>
</comment>
<feature type="domain" description="PhnB-like" evidence="1">
    <location>
        <begin position="150"/>
        <end position="268"/>
    </location>
</feature>
<dbReference type="Gene3D" id="3.30.720.110">
    <property type="match status" value="1"/>
</dbReference>
<dbReference type="Proteomes" id="UP000632339">
    <property type="component" value="Unassembled WGS sequence"/>
</dbReference>
<protein>
    <submittedName>
        <fullName evidence="2">VOC family protein</fullName>
    </submittedName>
</protein>
<evidence type="ECO:0000313" key="2">
    <source>
        <dbReference type="EMBL" id="GGN12054.1"/>
    </source>
</evidence>